<keyword evidence="7" id="KW-1185">Reference proteome</keyword>
<protein>
    <recommendedName>
        <fullName evidence="2">Leucine-rich repeat-containing protein 42</fullName>
    </recommendedName>
</protein>
<dbReference type="InterPro" id="IPR035441">
    <property type="entry name" value="TFIIS/LEDGF_dom_sf"/>
</dbReference>
<dbReference type="Gene3D" id="3.80.10.10">
    <property type="entry name" value="Ribonuclease Inhibitor"/>
    <property type="match status" value="1"/>
</dbReference>
<evidence type="ECO:0000256" key="4">
    <source>
        <dbReference type="ARBA" id="ARBA00022737"/>
    </source>
</evidence>
<organism evidence="6 7">
    <name type="scientific">Polypterus senegalus</name>
    <name type="common">Senegal bichir</name>
    <dbReference type="NCBI Taxonomy" id="55291"/>
    <lineage>
        <taxon>Eukaryota</taxon>
        <taxon>Metazoa</taxon>
        <taxon>Chordata</taxon>
        <taxon>Craniata</taxon>
        <taxon>Vertebrata</taxon>
        <taxon>Euteleostomi</taxon>
        <taxon>Actinopterygii</taxon>
        <taxon>Polypteriformes</taxon>
        <taxon>Polypteridae</taxon>
        <taxon>Polypterus</taxon>
    </lineage>
</organism>
<keyword evidence="4" id="KW-0677">Repeat</keyword>
<gene>
    <name evidence="6" type="primary">Lrrc42</name>
    <name evidence="6" type="ORF">GTO96_0008638</name>
</gene>
<dbReference type="PROSITE" id="PS51321">
    <property type="entry name" value="TFIIS_CENTRAL"/>
    <property type="match status" value="1"/>
</dbReference>
<evidence type="ECO:0000256" key="3">
    <source>
        <dbReference type="ARBA" id="ARBA00022614"/>
    </source>
</evidence>
<dbReference type="GO" id="GO:0006351">
    <property type="term" value="P:DNA-templated transcription"/>
    <property type="evidence" value="ECO:0007669"/>
    <property type="project" value="InterPro"/>
</dbReference>
<accession>A0A8X7X5P3</accession>
<proteinExistence type="inferred from homology"/>
<dbReference type="InterPro" id="IPR032675">
    <property type="entry name" value="LRR_dom_sf"/>
</dbReference>
<dbReference type="PANTHER" id="PTHR31994">
    <property type="entry name" value="LEUCINE-RICH REPEAT-CONTAINING PROTEIN 42"/>
    <property type="match status" value="1"/>
</dbReference>
<dbReference type="PANTHER" id="PTHR31994:SF3">
    <property type="entry name" value="LEUCINE-RICH REPEAT-CONTAINING PROTEIN 42"/>
    <property type="match status" value="1"/>
</dbReference>
<name>A0A8X7X5P3_POLSE</name>
<dbReference type="InterPro" id="IPR001611">
    <property type="entry name" value="Leu-rich_rpt"/>
</dbReference>
<comment type="caution">
    <text evidence="6">The sequence shown here is derived from an EMBL/GenBank/DDBJ whole genome shotgun (WGS) entry which is preliminary data.</text>
</comment>
<evidence type="ECO:0000256" key="1">
    <source>
        <dbReference type="ARBA" id="ARBA00009297"/>
    </source>
</evidence>
<feature type="non-terminal residue" evidence="6">
    <location>
        <position position="1"/>
    </location>
</feature>
<dbReference type="AlphaFoldDB" id="A0A8X7X5P3"/>
<evidence type="ECO:0000313" key="7">
    <source>
        <dbReference type="Proteomes" id="UP000886611"/>
    </source>
</evidence>
<dbReference type="Proteomes" id="UP000886611">
    <property type="component" value="Unassembled WGS sequence"/>
</dbReference>
<dbReference type="EMBL" id="JAATIS010004524">
    <property type="protein sequence ID" value="KAG2461841.1"/>
    <property type="molecule type" value="Genomic_DNA"/>
</dbReference>
<sequence length="482" mass="55187">MNGIKAMTDDRNSKDQFHRMFSSIKELDNGPVYIRENGKLHLVSGTGNFSNESQNISKKPLRLFQKGFSVTLGLDDGDRSAGSERKDHFIFVYTKEGNLRYTAKKLFDISLAFIAEHVQHIDSLIGFPEQVAKKLFFAVEERQKFVDPNVATKALYLFNEAYGELMLKSLCLRNGYLLLSEKLQEIKSFQGLSCLDLSSCKLGDDHDFLDHLTSDNLTSLLHLSLQDNCLSDRGLRKLTAPVRVMKRGLNNLKVLNLSCNPHISEEGVGYICCFKKLNSLDITGTAAKMDKFVVRLSKDEAKKDERSQGKVYRQTTIESLRRVVVLEDIYRFKSMLELNGQTKENLLLALTELKKKMPSKEVLLSTKIVTYICQNFWLAKAMYFHGDIIIINRADLWDILRLHWIPSKSLDIIDGLYTGVVDHPLVENIEREAFHQCSRLINGPYRRTVRALVFALKHKPEMSYQIKNSKLPVNQFVKSHKK</sequence>
<reference evidence="6 7" key="1">
    <citation type="journal article" date="2021" name="Cell">
        <title>Tracing the genetic footprints of vertebrate landing in non-teleost ray-finned fishes.</title>
        <authorList>
            <person name="Bi X."/>
            <person name="Wang K."/>
            <person name="Yang L."/>
            <person name="Pan H."/>
            <person name="Jiang H."/>
            <person name="Wei Q."/>
            <person name="Fang M."/>
            <person name="Yu H."/>
            <person name="Zhu C."/>
            <person name="Cai Y."/>
            <person name="He Y."/>
            <person name="Gan X."/>
            <person name="Zeng H."/>
            <person name="Yu D."/>
            <person name="Zhu Y."/>
            <person name="Jiang H."/>
            <person name="Qiu Q."/>
            <person name="Yang H."/>
            <person name="Zhang Y.E."/>
            <person name="Wang W."/>
            <person name="Zhu M."/>
            <person name="He S."/>
            <person name="Zhang G."/>
        </authorList>
    </citation>
    <scope>NUCLEOTIDE SEQUENCE [LARGE SCALE GENOMIC DNA]</scope>
    <source>
        <strain evidence="6">Bchr_013</strain>
    </source>
</reference>
<dbReference type="InterPro" id="IPR039631">
    <property type="entry name" value="LRRC42"/>
</dbReference>
<feature type="non-terminal residue" evidence="6">
    <location>
        <position position="482"/>
    </location>
</feature>
<feature type="domain" description="TFIIS central" evidence="5">
    <location>
        <begin position="388"/>
        <end position="482"/>
    </location>
</feature>
<keyword evidence="3" id="KW-0433">Leucine-rich repeat</keyword>
<evidence type="ECO:0000259" key="5">
    <source>
        <dbReference type="PROSITE" id="PS51321"/>
    </source>
</evidence>
<evidence type="ECO:0000256" key="2">
    <source>
        <dbReference type="ARBA" id="ARBA00014198"/>
    </source>
</evidence>
<dbReference type="SUPFAM" id="SSF47676">
    <property type="entry name" value="Conserved domain common to transcription factors TFIIS, elongin A, CRSP70"/>
    <property type="match status" value="1"/>
</dbReference>
<dbReference type="SUPFAM" id="SSF52047">
    <property type="entry name" value="RNI-like"/>
    <property type="match status" value="1"/>
</dbReference>
<dbReference type="InterPro" id="IPR003618">
    <property type="entry name" value="TFIIS_cen_dom"/>
</dbReference>
<comment type="similarity">
    <text evidence="1">Belongs to the LRRC42 family.</text>
</comment>
<evidence type="ECO:0000313" key="6">
    <source>
        <dbReference type="EMBL" id="KAG2461841.1"/>
    </source>
</evidence>
<dbReference type="Pfam" id="PF13516">
    <property type="entry name" value="LRR_6"/>
    <property type="match status" value="2"/>
</dbReference>